<organism evidence="1 2">
    <name type="scientific">Eisenbergiella tayi</name>
    <dbReference type="NCBI Taxonomy" id="1432052"/>
    <lineage>
        <taxon>Bacteria</taxon>
        <taxon>Bacillati</taxon>
        <taxon>Bacillota</taxon>
        <taxon>Clostridia</taxon>
        <taxon>Lachnospirales</taxon>
        <taxon>Lachnospiraceae</taxon>
        <taxon>Eisenbergiella</taxon>
    </lineage>
</organism>
<name>A0A1E3AUC3_9FIRM</name>
<sequence>MNINYVTPTTYTSYVQENQKASRAMMTLEEFKRRCVPCGISSDNDYYPTVEGNISPKGLWPEENFESEEELYKRLAEKYDMTKLQQGDLTTILATLHDAGVLSGTEYGYALSPVPVFSLDEIGAPAGTPLTSWEEPRYNPVSGYNALTDYRQRYTDYIYKYCMDAPPSVIKTVQNAIAVHNKVDDILHEIQKYRV</sequence>
<dbReference type="AlphaFoldDB" id="A0A1E3AUC3"/>
<gene>
    <name evidence="1" type="ORF">BEH84_02888</name>
</gene>
<proteinExistence type="predicted"/>
<evidence type="ECO:0000313" key="2">
    <source>
        <dbReference type="Proteomes" id="UP000095003"/>
    </source>
</evidence>
<protein>
    <submittedName>
        <fullName evidence="1">Uncharacterized protein</fullName>
    </submittedName>
</protein>
<dbReference type="EMBL" id="MCGI01000002">
    <property type="protein sequence ID" value="ODM12272.1"/>
    <property type="molecule type" value="Genomic_DNA"/>
</dbReference>
<dbReference type="Proteomes" id="UP000095003">
    <property type="component" value="Unassembled WGS sequence"/>
</dbReference>
<dbReference type="GeneID" id="93304402"/>
<accession>A0A1E3AUC3</accession>
<evidence type="ECO:0000313" key="1">
    <source>
        <dbReference type="EMBL" id="ODM12272.1"/>
    </source>
</evidence>
<dbReference type="RefSeq" id="WP_069157319.1">
    <property type="nucleotide sequence ID" value="NZ_DBFYTC010000116.1"/>
</dbReference>
<reference evidence="1 2" key="1">
    <citation type="submission" date="2016-07" db="EMBL/GenBank/DDBJ databases">
        <title>Characterization of isolates of Eisenbergiella tayi derived from blood cultures, using whole genome sequencing.</title>
        <authorList>
            <person name="Burdz T."/>
            <person name="Wiebe D."/>
            <person name="Huynh C."/>
            <person name="Bernard K."/>
        </authorList>
    </citation>
    <scope>NUCLEOTIDE SEQUENCE [LARGE SCALE GENOMIC DNA]</scope>
    <source>
        <strain evidence="1 2">NML 120489</strain>
    </source>
</reference>
<comment type="caution">
    <text evidence="1">The sequence shown here is derived from an EMBL/GenBank/DDBJ whole genome shotgun (WGS) entry which is preliminary data.</text>
</comment>